<dbReference type="Proteomes" id="UP000031668">
    <property type="component" value="Unassembled WGS sequence"/>
</dbReference>
<dbReference type="AlphaFoldDB" id="A0A0C2M990"/>
<evidence type="ECO:0000256" key="1">
    <source>
        <dbReference type="SAM" id="MobiDB-lite"/>
    </source>
</evidence>
<gene>
    <name evidence="2" type="ORF">RF11_16362</name>
</gene>
<name>A0A0C2M990_THEKT</name>
<organism evidence="2 3">
    <name type="scientific">Thelohanellus kitauei</name>
    <name type="common">Myxosporean</name>
    <dbReference type="NCBI Taxonomy" id="669202"/>
    <lineage>
        <taxon>Eukaryota</taxon>
        <taxon>Metazoa</taxon>
        <taxon>Cnidaria</taxon>
        <taxon>Myxozoa</taxon>
        <taxon>Myxosporea</taxon>
        <taxon>Bivalvulida</taxon>
        <taxon>Platysporina</taxon>
        <taxon>Myxobolidae</taxon>
        <taxon>Thelohanellus</taxon>
    </lineage>
</organism>
<protein>
    <submittedName>
        <fullName evidence="2">Uncharacterized protein</fullName>
    </submittedName>
</protein>
<proteinExistence type="predicted"/>
<sequence length="236" mass="27398">MYRLNKPCELKTRVVPSEQCRKCLGFSPQVAYEYDFMRGSPARVKLKIHVCLPGNHTVGPLSAVALIWIFYIPDSWRCLQSSLGHISRKRKIITINLLLSSTPNSPRNKRMFKGGNSGDERKLAKLVQMVVPNNRKYDKAQEELLKGVSEPVEPKGSIQHSRRTERPPQNLYRMRRYRMRLEGEIVCGKFLGVSSRMSQLNIILEGPWVIVEERFPTRSWVEHLQNHHRTHEPSRN</sequence>
<reference evidence="2 3" key="1">
    <citation type="journal article" date="2014" name="Genome Biol. Evol.">
        <title>The genome of the myxosporean Thelohanellus kitauei shows adaptations to nutrient acquisition within its fish host.</title>
        <authorList>
            <person name="Yang Y."/>
            <person name="Xiong J."/>
            <person name="Zhou Z."/>
            <person name="Huo F."/>
            <person name="Miao W."/>
            <person name="Ran C."/>
            <person name="Liu Y."/>
            <person name="Zhang J."/>
            <person name="Feng J."/>
            <person name="Wang M."/>
            <person name="Wang M."/>
            <person name="Wang L."/>
            <person name="Yao B."/>
        </authorList>
    </citation>
    <scope>NUCLEOTIDE SEQUENCE [LARGE SCALE GENOMIC DNA]</scope>
    <source>
        <strain evidence="2">Wuqing</strain>
    </source>
</reference>
<accession>A0A0C2M990</accession>
<comment type="caution">
    <text evidence="2">The sequence shown here is derived from an EMBL/GenBank/DDBJ whole genome shotgun (WGS) entry which is preliminary data.</text>
</comment>
<feature type="region of interest" description="Disordered" evidence="1">
    <location>
        <begin position="148"/>
        <end position="169"/>
    </location>
</feature>
<evidence type="ECO:0000313" key="3">
    <source>
        <dbReference type="Proteomes" id="UP000031668"/>
    </source>
</evidence>
<evidence type="ECO:0000313" key="2">
    <source>
        <dbReference type="EMBL" id="KII63555.1"/>
    </source>
</evidence>
<keyword evidence="3" id="KW-1185">Reference proteome</keyword>
<dbReference type="EMBL" id="JWZT01004658">
    <property type="protein sequence ID" value="KII63555.1"/>
    <property type="molecule type" value="Genomic_DNA"/>
</dbReference>